<organism evidence="1 2">
    <name type="scientific">Mycena alexandri</name>
    <dbReference type="NCBI Taxonomy" id="1745969"/>
    <lineage>
        <taxon>Eukaryota</taxon>
        <taxon>Fungi</taxon>
        <taxon>Dikarya</taxon>
        <taxon>Basidiomycota</taxon>
        <taxon>Agaricomycotina</taxon>
        <taxon>Agaricomycetes</taxon>
        <taxon>Agaricomycetidae</taxon>
        <taxon>Agaricales</taxon>
        <taxon>Marasmiineae</taxon>
        <taxon>Mycenaceae</taxon>
        <taxon>Mycena</taxon>
    </lineage>
</organism>
<gene>
    <name evidence="1" type="ORF">C8F04DRAFT_1143781</name>
</gene>
<name>A0AAD6WN23_9AGAR</name>
<dbReference type="AlphaFoldDB" id="A0AAD6WN23"/>
<accession>A0AAD6WN23</accession>
<sequence>MPASNSKDRVTIIGIRQVPHHLSKEVFETKMGALLDAFMALPVCKKNVLKWDLILPMPSSFDASIRAIGFSEPQSHVLAVAECETTDHWAEVFADPEWSRLVMEGEKEFNFCSSSQTFFTDVVTKIEGVESVNPNPVRSVWILKAQSRFSRDEFSDKLGGFVDQLLAMPKAQKTFHKHVMFLPSTMDTSDRGTDTMLRGLGLPVPEPAVVLVTESKSQEDVIELCADQAVKELMKEATAELELHVNSVAFLGNLQSKGNRA</sequence>
<proteinExistence type="predicted"/>
<evidence type="ECO:0000313" key="2">
    <source>
        <dbReference type="Proteomes" id="UP001218188"/>
    </source>
</evidence>
<protein>
    <submittedName>
        <fullName evidence="1">Uncharacterized protein</fullName>
    </submittedName>
</protein>
<dbReference type="Proteomes" id="UP001218188">
    <property type="component" value="Unassembled WGS sequence"/>
</dbReference>
<evidence type="ECO:0000313" key="1">
    <source>
        <dbReference type="EMBL" id="KAJ7020528.1"/>
    </source>
</evidence>
<keyword evidence="2" id="KW-1185">Reference proteome</keyword>
<dbReference type="EMBL" id="JARJCM010000259">
    <property type="protein sequence ID" value="KAJ7020528.1"/>
    <property type="molecule type" value="Genomic_DNA"/>
</dbReference>
<reference evidence="1" key="1">
    <citation type="submission" date="2023-03" db="EMBL/GenBank/DDBJ databases">
        <title>Massive genome expansion in bonnet fungi (Mycena s.s.) driven by repeated elements and novel gene families across ecological guilds.</title>
        <authorList>
            <consortium name="Lawrence Berkeley National Laboratory"/>
            <person name="Harder C.B."/>
            <person name="Miyauchi S."/>
            <person name="Viragh M."/>
            <person name="Kuo A."/>
            <person name="Thoen E."/>
            <person name="Andreopoulos B."/>
            <person name="Lu D."/>
            <person name="Skrede I."/>
            <person name="Drula E."/>
            <person name="Henrissat B."/>
            <person name="Morin E."/>
            <person name="Kohler A."/>
            <person name="Barry K."/>
            <person name="LaButti K."/>
            <person name="Morin E."/>
            <person name="Salamov A."/>
            <person name="Lipzen A."/>
            <person name="Mereny Z."/>
            <person name="Hegedus B."/>
            <person name="Baldrian P."/>
            <person name="Stursova M."/>
            <person name="Weitz H."/>
            <person name="Taylor A."/>
            <person name="Grigoriev I.V."/>
            <person name="Nagy L.G."/>
            <person name="Martin F."/>
            <person name="Kauserud H."/>
        </authorList>
    </citation>
    <scope>NUCLEOTIDE SEQUENCE</scope>
    <source>
        <strain evidence="1">CBHHK200</strain>
    </source>
</reference>
<comment type="caution">
    <text evidence="1">The sequence shown here is derived from an EMBL/GenBank/DDBJ whole genome shotgun (WGS) entry which is preliminary data.</text>
</comment>